<feature type="compositionally biased region" description="Polar residues" evidence="7">
    <location>
        <begin position="371"/>
        <end position="380"/>
    </location>
</feature>
<dbReference type="SMART" id="SM01190">
    <property type="entry name" value="EMP24_GP25L"/>
    <property type="match status" value="1"/>
</dbReference>
<evidence type="ECO:0000256" key="6">
    <source>
        <dbReference type="ARBA" id="ARBA00023136"/>
    </source>
</evidence>
<sequence>MEMLLRALSCLLLLVSLPFANALKFDIQAHPGHESASKERCIRNFVMKDQLVVVTTITDGWRGDGMRLNMHIKDAVGNDYGRPKDVVGENRYAFTSVADSAFDVCFENILENKRGNGNPVRHIELDIDIGADAKDWNAIQNTEKLKPVEAELRRLEEVVGEIVSEMEYLRSREMKLRDTNESTNERVKWFAFGTMGMLVGLGAWQVVYLRAYFSGALLLLLGSGLKKALGIAGLMSQMGVVSQFPHGLAAIRQTGFLCLLKPPKPSRRPYIFGCRPCNHGRIALASFTSVAMVVLMATSFSMHLPSYLQQNGSSKRRHSSVSHNPTSSHSPSRQPSSRKSSIKSRALSLHSLKSVLVDAYRPAQTRTEATINMSSNSNLAPPQPAAARPGNPRSESATSVKSALEHFTAPVRPSVSTRDSQAELPAPAHHLGVPARPPNTPRQPSADNLRSGLAGPVTDGYRGADTLIPGTAVTELLAGHTGKAFKVHTDLLMSRSPYFAELLTTQSPDAPTSPILAFPDLDEFAFALFVRWLYGAELRGPTDFHSMQHYLCLYVLATRFRTERLKNDVMDQVRAYYRKANMTAPAYRLDYVYENTSGPNHMRRFLVNTAAYRYLCEREPKLSDSMASVMTKGGDVAVDFAEALAALHQNELVDVRRGPDCAFHDHFDTPQCKMRIPEAYE</sequence>
<evidence type="ECO:0000256" key="1">
    <source>
        <dbReference type="ARBA" id="ARBA00004479"/>
    </source>
</evidence>
<dbReference type="Proteomes" id="UP000572817">
    <property type="component" value="Unassembled WGS sequence"/>
</dbReference>
<evidence type="ECO:0000256" key="5">
    <source>
        <dbReference type="ARBA" id="ARBA00022989"/>
    </source>
</evidence>
<reference evidence="12" key="1">
    <citation type="submission" date="2020-04" db="EMBL/GenBank/DDBJ databases">
        <title>Genome Assembly and Annotation of Botryosphaeria dothidea sdau 11-99, a Latent Pathogen of Apple Fruit Ring Rot in China.</title>
        <authorList>
            <person name="Yu C."/>
            <person name="Diao Y."/>
            <person name="Lu Q."/>
            <person name="Zhao J."/>
            <person name="Cui S."/>
            <person name="Peng C."/>
            <person name="He B."/>
            <person name="Liu H."/>
        </authorList>
    </citation>
    <scope>NUCLEOTIDE SEQUENCE [LARGE SCALE GENOMIC DNA]</scope>
    <source>
        <strain evidence="12">Sdau11-99</strain>
    </source>
</reference>
<evidence type="ECO:0000259" key="11">
    <source>
        <dbReference type="PROSITE" id="PS50866"/>
    </source>
</evidence>
<keyword evidence="6 8" id="KW-0472">Membrane</keyword>
<dbReference type="InterPro" id="IPR000210">
    <property type="entry name" value="BTB/POZ_dom"/>
</dbReference>
<feature type="transmembrane region" description="Helical" evidence="8">
    <location>
        <begin position="189"/>
        <end position="209"/>
    </location>
</feature>
<keyword evidence="5 8" id="KW-1133">Transmembrane helix</keyword>
<gene>
    <name evidence="12" type="ORF">GTA08_BOTSDO08788</name>
</gene>
<evidence type="ECO:0000313" key="13">
    <source>
        <dbReference type="Proteomes" id="UP000572817"/>
    </source>
</evidence>
<evidence type="ECO:0000256" key="4">
    <source>
        <dbReference type="ARBA" id="ARBA00022729"/>
    </source>
</evidence>
<dbReference type="Pfam" id="PF00651">
    <property type="entry name" value="BTB"/>
    <property type="match status" value="1"/>
</dbReference>
<evidence type="ECO:0000256" key="2">
    <source>
        <dbReference type="ARBA" id="ARBA00007104"/>
    </source>
</evidence>
<dbReference type="PROSITE" id="PS50097">
    <property type="entry name" value="BTB"/>
    <property type="match status" value="1"/>
</dbReference>
<feature type="region of interest" description="Disordered" evidence="7">
    <location>
        <begin position="428"/>
        <end position="455"/>
    </location>
</feature>
<feature type="transmembrane region" description="Helical" evidence="8">
    <location>
        <begin position="216"/>
        <end position="238"/>
    </location>
</feature>
<feature type="chain" id="PRO_5034151862" evidence="9">
    <location>
        <begin position="23"/>
        <end position="681"/>
    </location>
</feature>
<feature type="domain" description="BTB" evidence="10">
    <location>
        <begin position="472"/>
        <end position="542"/>
    </location>
</feature>
<keyword evidence="4 9" id="KW-0732">Signal</keyword>
<accession>A0A8H4N1F1</accession>
<protein>
    <submittedName>
        <fullName evidence="12">Btb poz-like protein</fullName>
    </submittedName>
</protein>
<dbReference type="InterPro" id="IPR009038">
    <property type="entry name" value="GOLD_dom"/>
</dbReference>
<organism evidence="12 13">
    <name type="scientific">Botryosphaeria dothidea</name>
    <dbReference type="NCBI Taxonomy" id="55169"/>
    <lineage>
        <taxon>Eukaryota</taxon>
        <taxon>Fungi</taxon>
        <taxon>Dikarya</taxon>
        <taxon>Ascomycota</taxon>
        <taxon>Pezizomycotina</taxon>
        <taxon>Dothideomycetes</taxon>
        <taxon>Dothideomycetes incertae sedis</taxon>
        <taxon>Botryosphaeriales</taxon>
        <taxon>Botryosphaeriaceae</taxon>
        <taxon>Botryosphaeria</taxon>
    </lineage>
</organism>
<evidence type="ECO:0000313" key="12">
    <source>
        <dbReference type="EMBL" id="KAF4303568.1"/>
    </source>
</evidence>
<feature type="region of interest" description="Disordered" evidence="7">
    <location>
        <begin position="371"/>
        <end position="401"/>
    </location>
</feature>
<feature type="transmembrane region" description="Helical" evidence="8">
    <location>
        <begin position="282"/>
        <end position="304"/>
    </location>
</feature>
<name>A0A8H4N1F1_9PEZI</name>
<dbReference type="EMBL" id="WWBZ02000062">
    <property type="protein sequence ID" value="KAF4303568.1"/>
    <property type="molecule type" value="Genomic_DNA"/>
</dbReference>
<dbReference type="AlphaFoldDB" id="A0A8H4N1F1"/>
<keyword evidence="3 8" id="KW-0812">Transmembrane</keyword>
<feature type="region of interest" description="Disordered" evidence="7">
    <location>
        <begin position="309"/>
        <end position="344"/>
    </location>
</feature>
<evidence type="ECO:0000256" key="7">
    <source>
        <dbReference type="SAM" id="MobiDB-lite"/>
    </source>
</evidence>
<evidence type="ECO:0000256" key="8">
    <source>
        <dbReference type="SAM" id="Phobius"/>
    </source>
</evidence>
<dbReference type="GO" id="GO:0016020">
    <property type="term" value="C:membrane"/>
    <property type="evidence" value="ECO:0007669"/>
    <property type="project" value="UniProtKB-SubCell"/>
</dbReference>
<comment type="subcellular location">
    <subcellularLocation>
        <location evidence="1">Membrane</location>
        <topology evidence="1">Single-pass type I membrane protein</topology>
    </subcellularLocation>
</comment>
<dbReference type="InterPro" id="IPR015720">
    <property type="entry name" value="Emp24-like"/>
</dbReference>
<dbReference type="PROSITE" id="PS50866">
    <property type="entry name" value="GOLD"/>
    <property type="match status" value="1"/>
</dbReference>
<dbReference type="SUPFAM" id="SSF54695">
    <property type="entry name" value="POZ domain"/>
    <property type="match status" value="1"/>
</dbReference>
<dbReference type="InterPro" id="IPR011333">
    <property type="entry name" value="SKP1/BTB/POZ_sf"/>
</dbReference>
<feature type="domain" description="GOLD" evidence="11">
    <location>
        <begin position="39"/>
        <end position="129"/>
    </location>
</feature>
<comment type="caution">
    <text evidence="12">The sequence shown here is derived from an EMBL/GenBank/DDBJ whole genome shotgun (WGS) entry which is preliminary data.</text>
</comment>
<evidence type="ECO:0000256" key="3">
    <source>
        <dbReference type="ARBA" id="ARBA00022692"/>
    </source>
</evidence>
<evidence type="ECO:0000259" key="10">
    <source>
        <dbReference type="PROSITE" id="PS50097"/>
    </source>
</evidence>
<dbReference type="OrthoDB" id="194443at2759"/>
<evidence type="ECO:0000256" key="9">
    <source>
        <dbReference type="SAM" id="SignalP"/>
    </source>
</evidence>
<feature type="compositionally biased region" description="Low complexity" evidence="7">
    <location>
        <begin position="321"/>
        <end position="344"/>
    </location>
</feature>
<dbReference type="PANTHER" id="PTHR22811">
    <property type="entry name" value="TRANSMEMBRANE EMP24 DOMAIN-CONTAINING PROTEIN"/>
    <property type="match status" value="1"/>
</dbReference>
<dbReference type="CDD" id="cd18186">
    <property type="entry name" value="BTB_POZ_ZBTB_KLHL-like"/>
    <property type="match status" value="1"/>
</dbReference>
<feature type="signal peptide" evidence="9">
    <location>
        <begin position="1"/>
        <end position="22"/>
    </location>
</feature>
<dbReference type="Gene3D" id="3.30.710.10">
    <property type="entry name" value="Potassium Channel Kv1.1, Chain A"/>
    <property type="match status" value="1"/>
</dbReference>
<proteinExistence type="inferred from homology"/>
<keyword evidence="13" id="KW-1185">Reference proteome</keyword>
<dbReference type="Pfam" id="PF01105">
    <property type="entry name" value="EMP24_GP25L"/>
    <property type="match status" value="1"/>
</dbReference>
<comment type="similarity">
    <text evidence="2">Belongs to the EMP24/GP25L family.</text>
</comment>